<dbReference type="GO" id="GO:0016020">
    <property type="term" value="C:membrane"/>
    <property type="evidence" value="ECO:0000318"/>
    <property type="project" value="GO_Central"/>
</dbReference>
<evidence type="ECO:0000256" key="6">
    <source>
        <dbReference type="ARBA" id="ARBA00023136"/>
    </source>
</evidence>
<feature type="transmembrane region" description="Helical" evidence="14">
    <location>
        <begin position="171"/>
        <end position="192"/>
    </location>
</feature>
<evidence type="ECO:0000256" key="2">
    <source>
        <dbReference type="ARBA" id="ARBA00010992"/>
    </source>
</evidence>
<dbReference type="Proteomes" id="UP000000600">
    <property type="component" value="Unassembled WGS sequence"/>
</dbReference>
<dbReference type="GO" id="GO:0015749">
    <property type="term" value="P:monosaccharide transmembrane transport"/>
    <property type="evidence" value="ECO:0000318"/>
    <property type="project" value="GO_Central"/>
</dbReference>
<dbReference type="InterPro" id="IPR036259">
    <property type="entry name" value="MFS_trans_sf"/>
</dbReference>
<evidence type="ECO:0000256" key="8">
    <source>
        <dbReference type="ARBA" id="ARBA00044648"/>
    </source>
</evidence>
<feature type="transmembrane region" description="Helical" evidence="14">
    <location>
        <begin position="138"/>
        <end position="159"/>
    </location>
</feature>
<evidence type="ECO:0000256" key="9">
    <source>
        <dbReference type="ARBA" id="ARBA00044656"/>
    </source>
</evidence>
<dbReference type="PANTHER" id="PTHR48022:SF2">
    <property type="entry name" value="PLASTIDIC GLUCOSE TRANSPORTER 4"/>
    <property type="match status" value="1"/>
</dbReference>
<evidence type="ECO:0000256" key="14">
    <source>
        <dbReference type="SAM" id="Phobius"/>
    </source>
</evidence>
<comment type="catalytic activity">
    <reaction evidence="9">
        <text>D-xylose(out) = D-xylose(in)</text>
        <dbReference type="Rhea" id="RHEA:78427"/>
        <dbReference type="ChEBI" id="CHEBI:53455"/>
    </reaction>
    <physiologicalReaction direction="left-to-right" evidence="9">
        <dbReference type="Rhea" id="RHEA:78428"/>
    </physiologicalReaction>
</comment>
<evidence type="ECO:0000313" key="17">
    <source>
        <dbReference type="Proteomes" id="UP000000600"/>
    </source>
</evidence>
<dbReference type="SUPFAM" id="SSF103473">
    <property type="entry name" value="MFS general substrate transporter"/>
    <property type="match status" value="1"/>
</dbReference>
<feature type="transmembrane region" description="Helical" evidence="14">
    <location>
        <begin position="356"/>
        <end position="376"/>
    </location>
</feature>
<feature type="transmembrane region" description="Helical" evidence="14">
    <location>
        <begin position="442"/>
        <end position="462"/>
    </location>
</feature>
<comment type="subunit">
    <text evidence="3">Homodimer.</text>
</comment>
<evidence type="ECO:0000256" key="11">
    <source>
        <dbReference type="ARBA" id="ARBA00044668"/>
    </source>
</evidence>
<evidence type="ECO:0000256" key="7">
    <source>
        <dbReference type="ARBA" id="ARBA00044637"/>
    </source>
</evidence>
<feature type="domain" description="Major facilitator superfamily (MFS) profile" evidence="15">
    <location>
        <begin position="45"/>
        <end position="470"/>
    </location>
</feature>
<dbReference type="GO" id="GO:0015149">
    <property type="term" value="F:hexose transmembrane transporter activity"/>
    <property type="evidence" value="ECO:0000318"/>
    <property type="project" value="GO_Central"/>
</dbReference>
<dbReference type="OMA" id="IYYFGTL"/>
<feature type="transmembrane region" description="Helical" evidence="14">
    <location>
        <begin position="41"/>
        <end position="62"/>
    </location>
</feature>
<evidence type="ECO:0000313" key="16">
    <source>
        <dbReference type="EMBL" id="CAK92790.1"/>
    </source>
</evidence>
<comment type="catalytic activity">
    <reaction evidence="10">
        <text>D-mannose(out) = D-mannose(in)</text>
        <dbReference type="Rhea" id="RHEA:78391"/>
        <dbReference type="ChEBI" id="CHEBI:4208"/>
    </reaction>
    <physiologicalReaction direction="left-to-right" evidence="10">
        <dbReference type="Rhea" id="RHEA:78392"/>
    </physiologicalReaction>
</comment>
<dbReference type="PANTHER" id="PTHR48022">
    <property type="entry name" value="PLASTIDIC GLUCOSE TRANSPORTER 4"/>
    <property type="match status" value="1"/>
</dbReference>
<organism evidence="16 17">
    <name type="scientific">Paramecium tetraurelia</name>
    <dbReference type="NCBI Taxonomy" id="5888"/>
    <lineage>
        <taxon>Eukaryota</taxon>
        <taxon>Sar</taxon>
        <taxon>Alveolata</taxon>
        <taxon>Ciliophora</taxon>
        <taxon>Intramacronucleata</taxon>
        <taxon>Oligohymenophorea</taxon>
        <taxon>Peniculida</taxon>
        <taxon>Parameciidae</taxon>
        <taxon>Paramecium</taxon>
    </lineage>
</organism>
<proteinExistence type="inferred from homology"/>
<evidence type="ECO:0000256" key="4">
    <source>
        <dbReference type="ARBA" id="ARBA00022692"/>
    </source>
</evidence>
<dbReference type="InParanoid" id="A0EBX3"/>
<dbReference type="GeneID" id="5045972"/>
<dbReference type="EMBL" id="CT868670">
    <property type="protein sequence ID" value="CAK92790.1"/>
    <property type="molecule type" value="Genomic_DNA"/>
</dbReference>
<feature type="transmembrane region" description="Helical" evidence="14">
    <location>
        <begin position="114"/>
        <end position="132"/>
    </location>
</feature>
<evidence type="ECO:0000256" key="12">
    <source>
        <dbReference type="ARBA" id="ARBA00044710"/>
    </source>
</evidence>
<keyword evidence="4 14" id="KW-0812">Transmembrane</keyword>
<dbReference type="eggNOG" id="KOG0254">
    <property type="taxonomic scope" value="Eukaryota"/>
</dbReference>
<dbReference type="InterPro" id="IPR050360">
    <property type="entry name" value="MFS_Sugar_Transporters"/>
</dbReference>
<feature type="transmembrane region" description="Helical" evidence="14">
    <location>
        <begin position="331"/>
        <end position="349"/>
    </location>
</feature>
<keyword evidence="6 14" id="KW-0472">Membrane</keyword>
<evidence type="ECO:0000259" key="15">
    <source>
        <dbReference type="PROSITE" id="PS50850"/>
    </source>
</evidence>
<dbReference type="KEGG" id="ptm:GSPATT00025525001"/>
<dbReference type="Pfam" id="PF00083">
    <property type="entry name" value="Sugar_tr"/>
    <property type="match status" value="1"/>
</dbReference>
<comment type="catalytic activity">
    <reaction evidence="11">
        <text>D-glucosamine(out) = D-glucosamine(in)</text>
        <dbReference type="Rhea" id="RHEA:78423"/>
        <dbReference type="ChEBI" id="CHEBI:58723"/>
    </reaction>
    <physiologicalReaction direction="left-to-right" evidence="11">
        <dbReference type="Rhea" id="RHEA:78424"/>
    </physiologicalReaction>
</comment>
<feature type="transmembrane region" description="Helical" evidence="14">
    <location>
        <begin position="204"/>
        <end position="223"/>
    </location>
</feature>
<dbReference type="InterPro" id="IPR005828">
    <property type="entry name" value="MFS_sugar_transport-like"/>
</dbReference>
<name>A0EBX3_PARTE</name>
<dbReference type="HOGENOM" id="CLU_001265_30_3_1"/>
<comment type="subcellular location">
    <subcellularLocation>
        <location evidence="1">Membrane</location>
        <topology evidence="1">Multi-pass membrane protein</topology>
    </subcellularLocation>
</comment>
<feature type="transmembrane region" description="Helical" evidence="14">
    <location>
        <begin position="289"/>
        <end position="311"/>
    </location>
</feature>
<comment type="catalytic activity">
    <reaction evidence="12">
        <text>D-fructose(out) = D-fructose(in)</text>
        <dbReference type="Rhea" id="RHEA:60372"/>
        <dbReference type="ChEBI" id="CHEBI:37721"/>
    </reaction>
    <physiologicalReaction direction="left-to-right" evidence="12">
        <dbReference type="Rhea" id="RHEA:60373"/>
    </physiologicalReaction>
</comment>
<dbReference type="PROSITE" id="PS50850">
    <property type="entry name" value="MFS"/>
    <property type="match status" value="1"/>
</dbReference>
<feature type="transmembrane region" description="Helical" evidence="14">
    <location>
        <begin position="382"/>
        <end position="405"/>
    </location>
</feature>
<comment type="catalytic activity">
    <reaction evidence="7">
        <text>D-galactose(in) = D-galactose(out)</text>
        <dbReference type="Rhea" id="RHEA:34915"/>
        <dbReference type="ChEBI" id="CHEBI:4139"/>
    </reaction>
    <physiologicalReaction direction="right-to-left" evidence="7">
        <dbReference type="Rhea" id="RHEA:34917"/>
    </physiologicalReaction>
</comment>
<sequence length="486" mass="54950">MILIRPLLTIHIYILNQYKQYLTLYFTIKQINSFMYKSVTLLKYLVANASLGFVYFGYSVGYLNPALQTVDVVFGITDNVDYFNGLLSAIMTIGAAIGVLTMPNMLQYFSRRQSLIILDFFGILGYGVQLIGEWKFLVIGRFVAGVVLGLNSALVPVYVNEFSPPELQGVLGSIMTMSGSFGLFLSFTIGLWYKQSPTIDDQYWRVGFSFPLLVCAFRSYNLISNFKLDSPNYYISINDEQNAIESIKVIYQEEYVQDILKQTKQNQKQNTSSTESYKDLFYGRLFRNLVRISVLACIGQLLGINAVIFYSTQIFNQITNNDVQKSNILNLFIPLLGILGAYLMGFILNKITRKNFFLLGAVSCVLIEFPLGYMTSLEEQPAILVVIFIFLFILLFSTTIGPAFWVVMPEMVSPKGVCLATSVNWLGTAVVGQFFPMLVSSFSISVCFYIFSFAGILGIFYIQYDFKTDPKNIDTQQNTELVILNQ</sequence>
<evidence type="ECO:0000256" key="13">
    <source>
        <dbReference type="ARBA" id="ARBA00044780"/>
    </source>
</evidence>
<dbReference type="InterPro" id="IPR003663">
    <property type="entry name" value="Sugar/inositol_transpt"/>
</dbReference>
<evidence type="ECO:0000256" key="1">
    <source>
        <dbReference type="ARBA" id="ARBA00004141"/>
    </source>
</evidence>
<evidence type="ECO:0000256" key="10">
    <source>
        <dbReference type="ARBA" id="ARBA00044662"/>
    </source>
</evidence>
<comment type="similarity">
    <text evidence="2">Belongs to the major facilitator superfamily. Sugar transporter (TC 2.A.1.1) family.</text>
</comment>
<dbReference type="InterPro" id="IPR020846">
    <property type="entry name" value="MFS_dom"/>
</dbReference>
<protein>
    <recommendedName>
        <fullName evidence="13">Hexose transporter 1</fullName>
    </recommendedName>
</protein>
<evidence type="ECO:0000256" key="5">
    <source>
        <dbReference type="ARBA" id="ARBA00022989"/>
    </source>
</evidence>
<dbReference type="AlphaFoldDB" id="A0EBX3"/>
<accession>A0EBX3</accession>
<dbReference type="PRINTS" id="PR00171">
    <property type="entry name" value="SUGRTRNSPORT"/>
</dbReference>
<comment type="catalytic activity">
    <reaction evidence="8">
        <text>D-glucose(out) = D-glucose(in)</text>
        <dbReference type="Rhea" id="RHEA:60376"/>
        <dbReference type="ChEBI" id="CHEBI:4167"/>
    </reaction>
    <physiologicalReaction direction="left-to-right" evidence="8">
        <dbReference type="Rhea" id="RHEA:60377"/>
    </physiologicalReaction>
</comment>
<reference evidence="16 17" key="1">
    <citation type="journal article" date="2006" name="Nature">
        <title>Global trends of whole-genome duplications revealed by the ciliate Paramecium tetraurelia.</title>
        <authorList>
            <consortium name="Genoscope"/>
            <person name="Aury J.-M."/>
            <person name="Jaillon O."/>
            <person name="Duret L."/>
            <person name="Noel B."/>
            <person name="Jubin C."/>
            <person name="Porcel B.M."/>
            <person name="Segurens B."/>
            <person name="Daubin V."/>
            <person name="Anthouard V."/>
            <person name="Aiach N."/>
            <person name="Arnaiz O."/>
            <person name="Billaut A."/>
            <person name="Beisson J."/>
            <person name="Blanc I."/>
            <person name="Bouhouche K."/>
            <person name="Camara F."/>
            <person name="Duharcourt S."/>
            <person name="Guigo R."/>
            <person name="Gogendeau D."/>
            <person name="Katinka M."/>
            <person name="Keller A.-M."/>
            <person name="Kissmehl R."/>
            <person name="Klotz C."/>
            <person name="Koll F."/>
            <person name="Le Moue A."/>
            <person name="Lepere C."/>
            <person name="Malinsky S."/>
            <person name="Nowacki M."/>
            <person name="Nowak J.K."/>
            <person name="Plattner H."/>
            <person name="Poulain J."/>
            <person name="Ruiz F."/>
            <person name="Serrano V."/>
            <person name="Zagulski M."/>
            <person name="Dessen P."/>
            <person name="Betermier M."/>
            <person name="Weissenbach J."/>
            <person name="Scarpelli C."/>
            <person name="Schachter V."/>
            <person name="Sperling L."/>
            <person name="Meyer E."/>
            <person name="Cohen J."/>
            <person name="Wincker P."/>
        </authorList>
    </citation>
    <scope>NUCLEOTIDE SEQUENCE [LARGE SCALE GENOMIC DNA]</scope>
    <source>
        <strain evidence="16 17">Stock d4-2</strain>
    </source>
</reference>
<keyword evidence="5 14" id="KW-1133">Transmembrane helix</keyword>
<dbReference type="Gene3D" id="1.20.1250.20">
    <property type="entry name" value="MFS general substrate transporter like domains"/>
    <property type="match status" value="1"/>
</dbReference>
<evidence type="ECO:0000256" key="3">
    <source>
        <dbReference type="ARBA" id="ARBA00011738"/>
    </source>
</evidence>
<dbReference type="STRING" id="5888.A0EBX3"/>
<keyword evidence="17" id="KW-1185">Reference proteome</keyword>
<gene>
    <name evidence="16" type="ORF">GSPATT00025525001</name>
</gene>
<feature type="transmembrane region" description="Helical" evidence="14">
    <location>
        <begin position="417"/>
        <end position="436"/>
    </location>
</feature>
<dbReference type="OrthoDB" id="6612291at2759"/>
<feature type="transmembrane region" description="Helical" evidence="14">
    <location>
        <begin position="82"/>
        <end position="102"/>
    </location>
</feature>
<dbReference type="RefSeq" id="XP_001460187.1">
    <property type="nucleotide sequence ID" value="XM_001460150.1"/>
</dbReference>